<comment type="caution">
    <text evidence="2">The sequence shown here is derived from an EMBL/GenBank/DDBJ whole genome shotgun (WGS) entry which is preliminary data.</text>
</comment>
<evidence type="ECO:0000313" key="2">
    <source>
        <dbReference type="EMBL" id="MCB6962412.1"/>
    </source>
</evidence>
<protein>
    <submittedName>
        <fullName evidence="2">Uncharacterized protein</fullName>
    </submittedName>
</protein>
<dbReference type="RefSeq" id="WP_306783523.1">
    <property type="nucleotide sequence ID" value="NZ_JAJCJQ010000057.1"/>
</dbReference>
<organism evidence="2 3">
    <name type="scientific">Agathobacter rectalis</name>
    <dbReference type="NCBI Taxonomy" id="39491"/>
    <lineage>
        <taxon>Bacteria</taxon>
        <taxon>Bacillati</taxon>
        <taxon>Bacillota</taxon>
        <taxon>Clostridia</taxon>
        <taxon>Lachnospirales</taxon>
        <taxon>Lachnospiraceae</taxon>
        <taxon>Agathobacter</taxon>
    </lineage>
</organism>
<accession>A0AAW4UQ82</accession>
<evidence type="ECO:0000313" key="3">
    <source>
        <dbReference type="Proteomes" id="UP001197741"/>
    </source>
</evidence>
<reference evidence="2" key="1">
    <citation type="submission" date="2021-10" db="EMBL/GenBank/DDBJ databases">
        <title>Collection of gut derived symbiotic bacterial strains cultured from healthy donors.</title>
        <authorList>
            <person name="Lin H."/>
            <person name="Littmann E."/>
            <person name="Kohout C."/>
            <person name="Pamer E.G."/>
        </authorList>
    </citation>
    <scope>NUCLEOTIDE SEQUENCE</scope>
    <source>
        <strain evidence="2">DFI.7.28A</strain>
    </source>
</reference>
<dbReference type="Proteomes" id="UP001197741">
    <property type="component" value="Unassembled WGS sequence"/>
</dbReference>
<feature type="transmembrane region" description="Helical" evidence="1">
    <location>
        <begin position="147"/>
        <end position="167"/>
    </location>
</feature>
<dbReference type="AlphaFoldDB" id="A0AAW4UQ82"/>
<keyword evidence="1" id="KW-1133">Transmembrane helix</keyword>
<keyword evidence="1" id="KW-0812">Transmembrane</keyword>
<keyword evidence="1" id="KW-0472">Membrane</keyword>
<proteinExistence type="predicted"/>
<name>A0AAW4UQ82_9FIRM</name>
<sequence>MDMNWQTMLHEAANASFEKDIEVRSAADNDAYSCVDLPKAKIRELSEKILHLPHQGIVLLFSRYCFRLSPQETEKFFQMKNAKGRFRFYRELLSTSMGLSSEQVISDASLNRACKIAMKDYLRTELKEDAAVSSTGKSRTHIVFRRFGKAVAVAAITITLLFSTAMVTNAKIREKVIAWIVETFEKYSIFELQSDGENTKPD</sequence>
<gene>
    <name evidence="2" type="ORF">LIZ82_16200</name>
</gene>
<dbReference type="EMBL" id="JAJCJQ010000057">
    <property type="protein sequence ID" value="MCB6962412.1"/>
    <property type="molecule type" value="Genomic_DNA"/>
</dbReference>
<evidence type="ECO:0000256" key="1">
    <source>
        <dbReference type="SAM" id="Phobius"/>
    </source>
</evidence>